<dbReference type="Proteomes" id="UP000799302">
    <property type="component" value="Unassembled WGS sequence"/>
</dbReference>
<reference evidence="1" key="1">
    <citation type="journal article" date="2020" name="Stud. Mycol.">
        <title>101 Dothideomycetes genomes: a test case for predicting lifestyles and emergence of pathogens.</title>
        <authorList>
            <person name="Haridas S."/>
            <person name="Albert R."/>
            <person name="Binder M."/>
            <person name="Bloem J."/>
            <person name="Labutti K."/>
            <person name="Salamov A."/>
            <person name="Andreopoulos B."/>
            <person name="Baker S."/>
            <person name="Barry K."/>
            <person name="Bills G."/>
            <person name="Bluhm B."/>
            <person name="Cannon C."/>
            <person name="Castanera R."/>
            <person name="Culley D."/>
            <person name="Daum C."/>
            <person name="Ezra D."/>
            <person name="Gonzalez J."/>
            <person name="Henrissat B."/>
            <person name="Kuo A."/>
            <person name="Liang C."/>
            <person name="Lipzen A."/>
            <person name="Lutzoni F."/>
            <person name="Magnuson J."/>
            <person name="Mondo S."/>
            <person name="Nolan M."/>
            <person name="Ohm R."/>
            <person name="Pangilinan J."/>
            <person name="Park H.-J."/>
            <person name="Ramirez L."/>
            <person name="Alfaro M."/>
            <person name="Sun H."/>
            <person name="Tritt A."/>
            <person name="Yoshinaga Y."/>
            <person name="Zwiers L.-H."/>
            <person name="Turgeon B."/>
            <person name="Goodwin S."/>
            <person name="Spatafora J."/>
            <person name="Crous P."/>
            <person name="Grigoriev I."/>
        </authorList>
    </citation>
    <scope>NUCLEOTIDE SEQUENCE</scope>
    <source>
        <strain evidence="1">CBS 115976</strain>
    </source>
</reference>
<sequence length="189" mass="22236">MVLESRITSVSLITDRTSIISPKRSDATHLPIRHFTTDVRFDADQSDICTKIELISYRTLPLRCVLSVSPMIRCIRLSPSMQHRFQILIFFTICTDLPHPRNCIFLELFFHVVVWHHHPPRTPDRSLLHFMHYSYGKQSQGQPFFFLVLLCKVLLHPFYFDITRSSISPISRPYPKMSSFVFWPIVILF</sequence>
<proteinExistence type="predicted"/>
<keyword evidence="2" id="KW-1185">Reference proteome</keyword>
<organism evidence="1 2">
    <name type="scientific">Microthyrium microscopicum</name>
    <dbReference type="NCBI Taxonomy" id="703497"/>
    <lineage>
        <taxon>Eukaryota</taxon>
        <taxon>Fungi</taxon>
        <taxon>Dikarya</taxon>
        <taxon>Ascomycota</taxon>
        <taxon>Pezizomycotina</taxon>
        <taxon>Dothideomycetes</taxon>
        <taxon>Dothideomycetes incertae sedis</taxon>
        <taxon>Microthyriales</taxon>
        <taxon>Microthyriaceae</taxon>
        <taxon>Microthyrium</taxon>
    </lineage>
</organism>
<name>A0A6A6UHL4_9PEZI</name>
<evidence type="ECO:0000313" key="2">
    <source>
        <dbReference type="Proteomes" id="UP000799302"/>
    </source>
</evidence>
<gene>
    <name evidence="1" type="ORF">BT63DRAFT_203991</name>
</gene>
<dbReference type="EMBL" id="MU004233">
    <property type="protein sequence ID" value="KAF2670923.1"/>
    <property type="molecule type" value="Genomic_DNA"/>
</dbReference>
<accession>A0A6A6UHL4</accession>
<dbReference type="AlphaFoldDB" id="A0A6A6UHL4"/>
<protein>
    <submittedName>
        <fullName evidence="1">Uncharacterized protein</fullName>
    </submittedName>
</protein>
<evidence type="ECO:0000313" key="1">
    <source>
        <dbReference type="EMBL" id="KAF2670923.1"/>
    </source>
</evidence>